<dbReference type="InterPro" id="IPR017441">
    <property type="entry name" value="Protein_kinase_ATP_BS"/>
</dbReference>
<feature type="compositionally biased region" description="Basic and acidic residues" evidence="6">
    <location>
        <begin position="426"/>
        <end position="450"/>
    </location>
</feature>
<dbReference type="InterPro" id="IPR008271">
    <property type="entry name" value="Ser/Thr_kinase_AS"/>
</dbReference>
<dbReference type="Pfam" id="PF00069">
    <property type="entry name" value="Pkinase"/>
    <property type="match status" value="1"/>
</dbReference>
<evidence type="ECO:0000313" key="10">
    <source>
        <dbReference type="Proteomes" id="UP001589568"/>
    </source>
</evidence>
<dbReference type="RefSeq" id="WP_379483457.1">
    <property type="nucleotide sequence ID" value="NZ_JBHMCF010000012.1"/>
</dbReference>
<dbReference type="PROSITE" id="PS00108">
    <property type="entry name" value="PROTEIN_KINASE_ST"/>
    <property type="match status" value="1"/>
</dbReference>
<proteinExistence type="predicted"/>
<comment type="caution">
    <text evidence="9">The sequence shown here is derived from an EMBL/GenBank/DDBJ whole genome shotgun (WGS) entry which is preliminary data.</text>
</comment>
<keyword evidence="1 9" id="KW-0808">Transferase</keyword>
<evidence type="ECO:0000256" key="7">
    <source>
        <dbReference type="SAM" id="Phobius"/>
    </source>
</evidence>
<dbReference type="EMBL" id="JBHMCF010000012">
    <property type="protein sequence ID" value="MFB9471387.1"/>
    <property type="molecule type" value="Genomic_DNA"/>
</dbReference>
<feature type="region of interest" description="Disordered" evidence="6">
    <location>
        <begin position="318"/>
        <end position="594"/>
    </location>
</feature>
<dbReference type="PANTHER" id="PTHR43289:SF34">
    <property type="entry name" value="SERINE_THREONINE-PROTEIN KINASE YBDM-RELATED"/>
    <property type="match status" value="1"/>
</dbReference>
<dbReference type="InterPro" id="IPR000719">
    <property type="entry name" value="Prot_kinase_dom"/>
</dbReference>
<evidence type="ECO:0000256" key="2">
    <source>
        <dbReference type="ARBA" id="ARBA00022741"/>
    </source>
</evidence>
<accession>A0ABV5NM54</accession>
<evidence type="ECO:0000256" key="1">
    <source>
        <dbReference type="ARBA" id="ARBA00022679"/>
    </source>
</evidence>
<organism evidence="9 10">
    <name type="scientific">Nonomuraea salmonea</name>
    <dbReference type="NCBI Taxonomy" id="46181"/>
    <lineage>
        <taxon>Bacteria</taxon>
        <taxon>Bacillati</taxon>
        <taxon>Actinomycetota</taxon>
        <taxon>Actinomycetes</taxon>
        <taxon>Streptosporangiales</taxon>
        <taxon>Streptosporangiaceae</taxon>
        <taxon>Nonomuraea</taxon>
    </lineage>
</organism>
<dbReference type="EC" id="2.7.11.1" evidence="9"/>
<keyword evidence="4 5" id="KW-0067">ATP-binding</keyword>
<dbReference type="PROSITE" id="PS00107">
    <property type="entry name" value="PROTEIN_KINASE_ATP"/>
    <property type="match status" value="1"/>
</dbReference>
<name>A0ABV5NM54_9ACTN</name>
<gene>
    <name evidence="9" type="ORF">ACFFR3_17835</name>
</gene>
<evidence type="ECO:0000256" key="6">
    <source>
        <dbReference type="SAM" id="MobiDB-lite"/>
    </source>
</evidence>
<dbReference type="InterPro" id="IPR011009">
    <property type="entry name" value="Kinase-like_dom_sf"/>
</dbReference>
<dbReference type="CDD" id="cd14014">
    <property type="entry name" value="STKc_PknB_like"/>
    <property type="match status" value="1"/>
</dbReference>
<dbReference type="PANTHER" id="PTHR43289">
    <property type="entry name" value="MITOGEN-ACTIVATED PROTEIN KINASE KINASE KINASE 20-RELATED"/>
    <property type="match status" value="1"/>
</dbReference>
<evidence type="ECO:0000256" key="5">
    <source>
        <dbReference type="PROSITE-ProRule" id="PRU10141"/>
    </source>
</evidence>
<evidence type="ECO:0000256" key="4">
    <source>
        <dbReference type="ARBA" id="ARBA00022840"/>
    </source>
</evidence>
<keyword evidence="2 5" id="KW-0547">Nucleotide-binding</keyword>
<sequence length="769" mass="77350">MEQEGTSLMEPTGAAPLRPTDLREIGPYRLLGRLGEGGMGTVFLARAPTGRFVALKVVKAEFANQEGFAARFHAEVENARRVASFCTAQVLDNGNTGDGRPYMVTEYIAGTPLSAQITNYGALDPGPLHGVALGVAAALAAIHVAGLVHRDLKPANVILSISGPRVIDFGIARALDRETGFTMSGELLGSPGWWAPEQVRGEAVSPAADIFAWGCLVAYAGNGRHPFGRGDPITLATRVLNNPPDLGALPAPLNELVRRATSMDAALRPSAQDLLIALVGGTAPAPTTAAPVADPPTLVATEMLGEWEPPQNVVNEPDITATFTTPPPSDATGVKGGAVAPEAVTGPGSDSEAATGPGAGSEAVTGPGSGSGVATGPGVGSGAVTGPGSGSGVATGPGAGSGAGRQRGVPPAASGAGAAGPSPSAPEHDQASIEERARREEEAAKEELARWKVPGQTEPPAGAGRVLGLFSFGRRSRGAGQEDGAPSQPGADQNVGTARGGGESAPAGEPAAAGGPAQRDGAPSRSGGAASDSGPVPRGEARQGGGPLPGGESLPGAKPLPEGVLPGRRLSAETLPGTRAPLGTPVDEPDTLNGTRAPGTRWLIAAVAAVAAIVVTVAVLIATSGRNTPITANQAAPSQVAGSAKPNDVGRRFALGPNFDDPVAIVAVAPECGLKTYQDMSAAKGQLCVVRWTMINPGGERRELVQPVVTMVDDRGAEHDAAALTLPPAILPGGRLDSAFVFDMAAYRRPVTMTATMLENGQQIEVALG</sequence>
<reference evidence="9 10" key="1">
    <citation type="submission" date="2024-09" db="EMBL/GenBank/DDBJ databases">
        <authorList>
            <person name="Sun Q."/>
            <person name="Mori K."/>
        </authorList>
    </citation>
    <scope>NUCLEOTIDE SEQUENCE [LARGE SCALE GENOMIC DNA]</scope>
    <source>
        <strain evidence="9 10">JCM 3324</strain>
    </source>
</reference>
<feature type="binding site" evidence="5">
    <location>
        <position position="56"/>
    </location>
    <ligand>
        <name>ATP</name>
        <dbReference type="ChEBI" id="CHEBI:30616"/>
    </ligand>
</feature>
<keyword evidence="3 9" id="KW-0418">Kinase</keyword>
<dbReference type="Proteomes" id="UP001589568">
    <property type="component" value="Unassembled WGS sequence"/>
</dbReference>
<feature type="transmembrane region" description="Helical" evidence="7">
    <location>
        <begin position="602"/>
        <end position="622"/>
    </location>
</feature>
<dbReference type="Gene3D" id="1.10.510.10">
    <property type="entry name" value="Transferase(Phosphotransferase) domain 1"/>
    <property type="match status" value="1"/>
</dbReference>
<dbReference type="SMART" id="SM00220">
    <property type="entry name" value="S_TKc"/>
    <property type="match status" value="1"/>
</dbReference>
<dbReference type="PROSITE" id="PS50011">
    <property type="entry name" value="PROTEIN_KINASE_DOM"/>
    <property type="match status" value="1"/>
</dbReference>
<feature type="domain" description="Protein kinase" evidence="8">
    <location>
        <begin position="28"/>
        <end position="279"/>
    </location>
</feature>
<dbReference type="SUPFAM" id="SSF56112">
    <property type="entry name" value="Protein kinase-like (PK-like)"/>
    <property type="match status" value="1"/>
</dbReference>
<keyword evidence="10" id="KW-1185">Reference proteome</keyword>
<keyword evidence="7" id="KW-0812">Transmembrane</keyword>
<evidence type="ECO:0000313" key="9">
    <source>
        <dbReference type="EMBL" id="MFB9471387.1"/>
    </source>
</evidence>
<dbReference type="GO" id="GO:0004674">
    <property type="term" value="F:protein serine/threonine kinase activity"/>
    <property type="evidence" value="ECO:0007669"/>
    <property type="project" value="UniProtKB-EC"/>
</dbReference>
<evidence type="ECO:0000256" key="3">
    <source>
        <dbReference type="ARBA" id="ARBA00022777"/>
    </source>
</evidence>
<dbReference type="Gene3D" id="3.30.200.20">
    <property type="entry name" value="Phosphorylase Kinase, domain 1"/>
    <property type="match status" value="1"/>
</dbReference>
<protein>
    <submittedName>
        <fullName evidence="9">Serine/threonine-protein kinase</fullName>
        <ecNumber evidence="9">2.7.11.1</ecNumber>
    </submittedName>
</protein>
<feature type="compositionally biased region" description="Gly residues" evidence="6">
    <location>
        <begin position="367"/>
        <end position="405"/>
    </location>
</feature>
<keyword evidence="7" id="KW-1133">Transmembrane helix</keyword>
<keyword evidence="7" id="KW-0472">Membrane</keyword>
<feature type="compositionally biased region" description="Low complexity" evidence="6">
    <location>
        <begin position="504"/>
        <end position="517"/>
    </location>
</feature>
<evidence type="ECO:0000259" key="8">
    <source>
        <dbReference type="PROSITE" id="PS50011"/>
    </source>
</evidence>
<feature type="compositionally biased region" description="Low complexity" evidence="6">
    <location>
        <begin position="410"/>
        <end position="422"/>
    </location>
</feature>